<proteinExistence type="predicted"/>
<dbReference type="RefSeq" id="WP_271789935.1">
    <property type="nucleotide sequence ID" value="NZ_CAMXCM010000004.1"/>
</dbReference>
<evidence type="ECO:0000313" key="3">
    <source>
        <dbReference type="EMBL" id="CAI3947627.1"/>
    </source>
</evidence>
<comment type="caution">
    <text evidence="2">The sequence shown here is derived from an EMBL/GenBank/DDBJ whole genome shotgun (WGS) entry which is preliminary data.</text>
</comment>
<evidence type="ECO:0000259" key="1">
    <source>
        <dbReference type="Pfam" id="PF12728"/>
    </source>
</evidence>
<dbReference type="AlphaFoldDB" id="A0A9W4XI69"/>
<dbReference type="EMBL" id="CAMXCS010000003">
    <property type="protein sequence ID" value="CAI3947627.1"/>
    <property type="molecule type" value="Genomic_DNA"/>
</dbReference>
<dbReference type="EMBL" id="CAMXCM010000004">
    <property type="protein sequence ID" value="CAI3947167.1"/>
    <property type="molecule type" value="Genomic_DNA"/>
</dbReference>
<dbReference type="Proteomes" id="UP001154259">
    <property type="component" value="Unassembled WGS sequence"/>
</dbReference>
<organism evidence="2 4">
    <name type="scientific">Commensalibacter communis</name>
    <dbReference type="NCBI Taxonomy" id="2972786"/>
    <lineage>
        <taxon>Bacteria</taxon>
        <taxon>Pseudomonadati</taxon>
        <taxon>Pseudomonadota</taxon>
        <taxon>Alphaproteobacteria</taxon>
        <taxon>Acetobacterales</taxon>
        <taxon>Acetobacteraceae</taxon>
    </lineage>
</organism>
<keyword evidence="5" id="KW-1185">Reference proteome</keyword>
<name>A0A9W4XI69_9PROT</name>
<reference evidence="2" key="1">
    <citation type="submission" date="2022-10" db="EMBL/GenBank/DDBJ databases">
        <authorList>
            <person name="Botero Cardona J."/>
        </authorList>
    </citation>
    <scope>NUCLEOTIDE SEQUENCE</scope>
    <source>
        <strain evidence="2">LMG 31819</strain>
        <strain evidence="3">R-53529</strain>
    </source>
</reference>
<dbReference type="Gene3D" id="1.10.238.160">
    <property type="match status" value="1"/>
</dbReference>
<dbReference type="Proteomes" id="UP001154255">
    <property type="component" value="Unassembled WGS sequence"/>
</dbReference>
<dbReference type="Pfam" id="PF12728">
    <property type="entry name" value="HTH_17"/>
    <property type="match status" value="1"/>
</dbReference>
<feature type="domain" description="Helix-turn-helix" evidence="1">
    <location>
        <begin position="61"/>
        <end position="106"/>
    </location>
</feature>
<dbReference type="InterPro" id="IPR009061">
    <property type="entry name" value="DNA-bd_dom_put_sf"/>
</dbReference>
<evidence type="ECO:0000313" key="4">
    <source>
        <dbReference type="Proteomes" id="UP001154255"/>
    </source>
</evidence>
<evidence type="ECO:0000313" key="5">
    <source>
        <dbReference type="Proteomes" id="UP001154259"/>
    </source>
</evidence>
<sequence length="132" mass="15107">MMETIEQKKVTKDIQSSVDFTNLLQIKDENISIHKNDFNTLLEILIKSLNHSENYIPITKLCEKFGVSEPTIYEWINTKNFPPGITFSARCVRYPESQINQWILNQTMVQRLVKGSKASGATKSLKSKSAQN</sequence>
<dbReference type="InterPro" id="IPR041657">
    <property type="entry name" value="HTH_17"/>
</dbReference>
<accession>A0A9W4XI69</accession>
<dbReference type="SUPFAM" id="SSF46955">
    <property type="entry name" value="Putative DNA-binding domain"/>
    <property type="match status" value="1"/>
</dbReference>
<evidence type="ECO:0000313" key="2">
    <source>
        <dbReference type="EMBL" id="CAI3947167.1"/>
    </source>
</evidence>
<gene>
    <name evidence="3" type="ORF">R53529_LOCUS1502</name>
    <name evidence="2" type="ORF">R53530_LOCUS1596</name>
</gene>
<protein>
    <recommendedName>
        <fullName evidence="1">Helix-turn-helix domain-containing protein</fullName>
    </recommendedName>
</protein>